<evidence type="ECO:0000313" key="1">
    <source>
        <dbReference type="EMBL" id="VYT91125.1"/>
    </source>
</evidence>
<protein>
    <submittedName>
        <fullName evidence="1">Uncharacterized protein</fullName>
    </submittedName>
</protein>
<reference evidence="1" key="1">
    <citation type="submission" date="2019-11" db="EMBL/GenBank/DDBJ databases">
        <authorList>
            <person name="Feng L."/>
        </authorList>
    </citation>
    <scope>NUCLEOTIDE SEQUENCE</scope>
    <source>
        <strain evidence="1">IbartlettiiLFYP30</strain>
    </source>
</reference>
<gene>
    <name evidence="1" type="ORF">IBLFYP30_01299</name>
</gene>
<name>A0A6N3AF81_9FIRM</name>
<organism evidence="1">
    <name type="scientific">Intestinibacter bartlettii</name>
    <dbReference type="NCBI Taxonomy" id="261299"/>
    <lineage>
        <taxon>Bacteria</taxon>
        <taxon>Bacillati</taxon>
        <taxon>Bacillota</taxon>
        <taxon>Clostridia</taxon>
        <taxon>Peptostreptococcales</taxon>
        <taxon>Peptostreptococcaceae</taxon>
        <taxon>Intestinibacter</taxon>
    </lineage>
</organism>
<dbReference type="AlphaFoldDB" id="A0A6N3AF81"/>
<dbReference type="EMBL" id="CACRUE010000022">
    <property type="protein sequence ID" value="VYT91125.1"/>
    <property type="molecule type" value="Genomic_DNA"/>
</dbReference>
<accession>A0A6N3AF81</accession>
<sequence>MDKYIRIRESNRLNKIKDEKDRYERLKNPKTHEKIVGELDNENININGEDIRINYLLEDNRYINIIPSKIIDPLDNEIEEIKKSINSMKSNIDTILDKQDKQNDEEIINLKSEFLQGTRELEDKLDYNRKETYNIQKKLNDLNNYKESSKRNILKDMPNQYNKIYSNLQEIKEDIGQISAKERQIYTLCLKADIEKQKLSYLNKYEKKFSKETFNVLKSSEEIFQAFDNGEQAQDYDWGIPYVGYFRFLEKIIRKSVGFQNKKQPIHNIINMLKKDPEWTSFVQKLENREIREFRNGAAHGEFISKNKVYTIRNFIFEKSECDGKRCWLDFLAIKDK</sequence>
<proteinExistence type="predicted"/>
<dbReference type="RefSeq" id="WP_024037103.1">
    <property type="nucleotide sequence ID" value="NZ_CACRUE010000022.1"/>
</dbReference>